<dbReference type="InterPro" id="IPR036950">
    <property type="entry name" value="PBP_transglycosylase"/>
</dbReference>
<evidence type="ECO:0000256" key="3">
    <source>
        <dbReference type="ARBA" id="ARBA00004752"/>
    </source>
</evidence>
<dbReference type="GO" id="GO:0009002">
    <property type="term" value="F:serine-type D-Ala-D-Ala carboxypeptidase activity"/>
    <property type="evidence" value="ECO:0007669"/>
    <property type="project" value="UniProtKB-EC"/>
</dbReference>
<comment type="subcellular location">
    <subcellularLocation>
        <location evidence="2">Cell inner membrane</location>
        <topology evidence="2">Single-pass type II membrane protein</topology>
    </subcellularLocation>
</comment>
<comment type="pathway">
    <text evidence="3">Cell wall biogenesis; peptidoglycan biosynthesis.</text>
</comment>
<dbReference type="Pfam" id="PF00905">
    <property type="entry name" value="Transpeptidase"/>
    <property type="match status" value="1"/>
</dbReference>
<evidence type="ECO:0000256" key="6">
    <source>
        <dbReference type="ARBA" id="ARBA00012448"/>
    </source>
</evidence>
<evidence type="ECO:0000313" key="34">
    <source>
        <dbReference type="Proteomes" id="UP000325372"/>
    </source>
</evidence>
<evidence type="ECO:0000256" key="11">
    <source>
        <dbReference type="ARBA" id="ARBA00022670"/>
    </source>
</evidence>
<dbReference type="Gene3D" id="3.40.710.10">
    <property type="entry name" value="DD-peptidase/beta-lactamase superfamily"/>
    <property type="match status" value="2"/>
</dbReference>
<evidence type="ECO:0000256" key="17">
    <source>
        <dbReference type="ARBA" id="ARBA00022968"/>
    </source>
</evidence>
<dbReference type="PANTHER" id="PTHR32282:SF27">
    <property type="entry name" value="PENICILLIN-BINDING PROTEIN 1A"/>
    <property type="match status" value="1"/>
</dbReference>
<keyword evidence="14 29" id="KW-0812">Transmembrane</keyword>
<dbReference type="Pfam" id="PF00912">
    <property type="entry name" value="Transgly"/>
    <property type="match status" value="1"/>
</dbReference>
<evidence type="ECO:0000256" key="10">
    <source>
        <dbReference type="ARBA" id="ARBA00022645"/>
    </source>
</evidence>
<evidence type="ECO:0000256" key="7">
    <source>
        <dbReference type="ARBA" id="ARBA00018638"/>
    </source>
</evidence>
<evidence type="ECO:0000256" key="2">
    <source>
        <dbReference type="ARBA" id="ARBA00004249"/>
    </source>
</evidence>
<evidence type="ECO:0000256" key="16">
    <source>
        <dbReference type="ARBA" id="ARBA00022960"/>
    </source>
</evidence>
<dbReference type="GO" id="GO:0005886">
    <property type="term" value="C:plasma membrane"/>
    <property type="evidence" value="ECO:0007669"/>
    <property type="project" value="UniProtKB-SubCell"/>
</dbReference>
<dbReference type="InterPro" id="IPR012338">
    <property type="entry name" value="Beta-lactam/transpept-like"/>
</dbReference>
<keyword evidence="9" id="KW-0997">Cell inner membrane</keyword>
<comment type="pathway">
    <text evidence="27">Glycan biosynthesis.</text>
</comment>
<evidence type="ECO:0000256" key="23">
    <source>
        <dbReference type="ARBA" id="ARBA00023316"/>
    </source>
</evidence>
<dbReference type="EMBL" id="VYXP01000005">
    <property type="protein sequence ID" value="KAA9131271.1"/>
    <property type="molecule type" value="Genomic_DNA"/>
</dbReference>
<comment type="similarity">
    <text evidence="4">In the C-terminal section; belongs to the transpeptidase family.</text>
</comment>
<keyword evidence="15" id="KW-0378">Hydrolase</keyword>
<evidence type="ECO:0000256" key="21">
    <source>
        <dbReference type="ARBA" id="ARBA00023251"/>
    </source>
</evidence>
<dbReference type="InterPro" id="IPR031376">
    <property type="entry name" value="PCB_OB"/>
</dbReference>
<keyword evidence="10" id="KW-0121">Carboxypeptidase</keyword>
<dbReference type="EC" id="3.4.16.4" evidence="6"/>
<evidence type="ECO:0000256" key="8">
    <source>
        <dbReference type="ARBA" id="ARBA00022475"/>
    </source>
</evidence>
<dbReference type="GO" id="GO:0006508">
    <property type="term" value="P:proteolysis"/>
    <property type="evidence" value="ECO:0007669"/>
    <property type="project" value="UniProtKB-KW"/>
</dbReference>
<evidence type="ECO:0000259" key="30">
    <source>
        <dbReference type="Pfam" id="PF00905"/>
    </source>
</evidence>
<reference evidence="33 34" key="1">
    <citation type="submission" date="2019-09" db="EMBL/GenBank/DDBJ databases">
        <title>Wenzhouxiangella sp. Genome sequencing and assembly.</title>
        <authorList>
            <person name="Zhang R."/>
        </authorList>
    </citation>
    <scope>NUCLEOTIDE SEQUENCE [LARGE SCALE GENOMIC DNA]</scope>
    <source>
        <strain evidence="33 34">W260</strain>
    </source>
</reference>
<dbReference type="GO" id="GO:0030288">
    <property type="term" value="C:outer membrane-bounded periplasmic space"/>
    <property type="evidence" value="ECO:0007669"/>
    <property type="project" value="TreeGrafter"/>
</dbReference>
<dbReference type="NCBIfam" id="TIGR02074">
    <property type="entry name" value="PBP_1a_fam"/>
    <property type="match status" value="1"/>
</dbReference>
<evidence type="ECO:0000256" key="27">
    <source>
        <dbReference type="ARBA" id="ARBA00060592"/>
    </source>
</evidence>
<dbReference type="EC" id="2.4.99.28" evidence="25"/>
<proteinExistence type="inferred from homology"/>
<dbReference type="InterPro" id="IPR050396">
    <property type="entry name" value="Glycosyltr_51/Transpeptidase"/>
</dbReference>
<dbReference type="UniPathway" id="UPA00219"/>
<dbReference type="RefSeq" id="WP_150863921.1">
    <property type="nucleotide sequence ID" value="NZ_VYXP01000005.1"/>
</dbReference>
<evidence type="ECO:0000259" key="32">
    <source>
        <dbReference type="Pfam" id="PF17092"/>
    </source>
</evidence>
<comment type="catalytic activity">
    <reaction evidence="24">
        <text>Preferential cleavage: (Ac)2-L-Lys-D-Ala-|-D-Ala. Also transpeptidation of peptidyl-alanyl moieties that are N-acyl substituents of D-alanine.</text>
        <dbReference type="EC" id="3.4.16.4"/>
    </reaction>
</comment>
<evidence type="ECO:0000256" key="15">
    <source>
        <dbReference type="ARBA" id="ARBA00022801"/>
    </source>
</evidence>
<keyword evidence="11" id="KW-0645">Protease</keyword>
<dbReference type="GO" id="GO:0008658">
    <property type="term" value="F:penicillin binding"/>
    <property type="evidence" value="ECO:0007669"/>
    <property type="project" value="InterPro"/>
</dbReference>
<dbReference type="GO" id="GO:0008955">
    <property type="term" value="F:peptidoglycan glycosyltransferase activity"/>
    <property type="evidence" value="ECO:0007669"/>
    <property type="project" value="UniProtKB-EC"/>
</dbReference>
<evidence type="ECO:0000256" key="19">
    <source>
        <dbReference type="ARBA" id="ARBA00022989"/>
    </source>
</evidence>
<dbReference type="GO" id="GO:0009252">
    <property type="term" value="P:peptidoglycan biosynthetic process"/>
    <property type="evidence" value="ECO:0007669"/>
    <property type="project" value="UniProtKB-UniPathway"/>
</dbReference>
<keyword evidence="21" id="KW-0046">Antibiotic resistance</keyword>
<name>A0A5N0T929_9GAMM</name>
<organism evidence="33 34">
    <name type="scientific">Marinihelvus fidelis</name>
    <dbReference type="NCBI Taxonomy" id="2613842"/>
    <lineage>
        <taxon>Bacteria</taxon>
        <taxon>Pseudomonadati</taxon>
        <taxon>Pseudomonadota</taxon>
        <taxon>Gammaproteobacteria</taxon>
        <taxon>Chromatiales</taxon>
        <taxon>Wenzhouxiangellaceae</taxon>
        <taxon>Marinihelvus</taxon>
    </lineage>
</organism>
<keyword evidence="17" id="KW-0735">Signal-anchor</keyword>
<keyword evidence="22" id="KW-0511">Multifunctional enzyme</keyword>
<dbReference type="SUPFAM" id="SSF56601">
    <property type="entry name" value="beta-lactamase/transpeptidase-like"/>
    <property type="match status" value="1"/>
</dbReference>
<dbReference type="Proteomes" id="UP000325372">
    <property type="component" value="Unassembled WGS sequence"/>
</dbReference>
<evidence type="ECO:0000256" key="5">
    <source>
        <dbReference type="ARBA" id="ARBA00007739"/>
    </source>
</evidence>
<keyword evidence="13" id="KW-0808">Transferase</keyword>
<keyword evidence="23" id="KW-0961">Cell wall biogenesis/degradation</keyword>
<dbReference type="AlphaFoldDB" id="A0A5N0T929"/>
<evidence type="ECO:0000256" key="22">
    <source>
        <dbReference type="ARBA" id="ARBA00023268"/>
    </source>
</evidence>
<feature type="domain" description="Penicillin-binding protein OB-like" evidence="32">
    <location>
        <begin position="317"/>
        <end position="424"/>
    </location>
</feature>
<evidence type="ECO:0000256" key="29">
    <source>
        <dbReference type="SAM" id="Phobius"/>
    </source>
</evidence>
<dbReference type="PANTHER" id="PTHR32282">
    <property type="entry name" value="BINDING PROTEIN TRANSPEPTIDASE, PUTATIVE-RELATED"/>
    <property type="match status" value="1"/>
</dbReference>
<comment type="similarity">
    <text evidence="5">In the N-terminal section; belongs to the glycosyltransferase 51 family.</text>
</comment>
<dbReference type="GO" id="GO:0046677">
    <property type="term" value="P:response to antibiotic"/>
    <property type="evidence" value="ECO:0007669"/>
    <property type="project" value="UniProtKB-KW"/>
</dbReference>
<evidence type="ECO:0000256" key="24">
    <source>
        <dbReference type="ARBA" id="ARBA00034000"/>
    </source>
</evidence>
<feature type="region of interest" description="Disordered" evidence="28">
    <location>
        <begin position="632"/>
        <end position="651"/>
    </location>
</feature>
<protein>
    <recommendedName>
        <fullName evidence="7">Penicillin-binding protein 1A</fullName>
        <ecNumber evidence="25">2.4.99.28</ecNumber>
        <ecNumber evidence="6">3.4.16.4</ecNumber>
    </recommendedName>
</protein>
<dbReference type="InterPro" id="IPR001264">
    <property type="entry name" value="Glyco_trans_51"/>
</dbReference>
<evidence type="ECO:0000256" key="9">
    <source>
        <dbReference type="ARBA" id="ARBA00022519"/>
    </source>
</evidence>
<evidence type="ECO:0000256" key="13">
    <source>
        <dbReference type="ARBA" id="ARBA00022679"/>
    </source>
</evidence>
<evidence type="ECO:0000256" key="14">
    <source>
        <dbReference type="ARBA" id="ARBA00022692"/>
    </source>
</evidence>
<dbReference type="Pfam" id="PF17092">
    <property type="entry name" value="PCB_OB"/>
    <property type="match status" value="1"/>
</dbReference>
<keyword evidence="20 29" id="KW-0472">Membrane</keyword>
<keyword evidence="12" id="KW-0328">Glycosyltransferase</keyword>
<keyword evidence="34" id="KW-1185">Reference proteome</keyword>
<keyword evidence="8" id="KW-1003">Cell membrane</keyword>
<dbReference type="InterPro" id="IPR023346">
    <property type="entry name" value="Lysozyme-like_dom_sf"/>
</dbReference>
<evidence type="ECO:0000256" key="18">
    <source>
        <dbReference type="ARBA" id="ARBA00022984"/>
    </source>
</evidence>
<comment type="catalytic activity">
    <reaction evidence="26">
        <text>[GlcNAc-(1-&gt;4)-Mur2Ac(oyl-L-Ala-gamma-D-Glu-L-Lys-D-Ala-D-Ala)](n)-di-trans,octa-cis-undecaprenyl diphosphate + beta-D-GlcNAc-(1-&gt;4)-Mur2Ac(oyl-L-Ala-gamma-D-Glu-L-Lys-D-Ala-D-Ala)-di-trans,octa-cis-undecaprenyl diphosphate = [GlcNAc-(1-&gt;4)-Mur2Ac(oyl-L-Ala-gamma-D-Glu-L-Lys-D-Ala-D-Ala)](n+1)-di-trans,octa-cis-undecaprenyl diphosphate + di-trans,octa-cis-undecaprenyl diphosphate + H(+)</text>
        <dbReference type="Rhea" id="RHEA:23708"/>
        <dbReference type="Rhea" id="RHEA-COMP:9602"/>
        <dbReference type="Rhea" id="RHEA-COMP:9603"/>
        <dbReference type="ChEBI" id="CHEBI:15378"/>
        <dbReference type="ChEBI" id="CHEBI:58405"/>
        <dbReference type="ChEBI" id="CHEBI:60033"/>
        <dbReference type="ChEBI" id="CHEBI:78435"/>
        <dbReference type="EC" id="2.4.99.28"/>
    </reaction>
</comment>
<evidence type="ECO:0000313" key="33">
    <source>
        <dbReference type="EMBL" id="KAA9131271.1"/>
    </source>
</evidence>
<accession>A0A5N0T929</accession>
<dbReference type="SUPFAM" id="SSF53955">
    <property type="entry name" value="Lysozyme-like"/>
    <property type="match status" value="1"/>
</dbReference>
<dbReference type="GO" id="GO:0071555">
    <property type="term" value="P:cell wall organization"/>
    <property type="evidence" value="ECO:0007669"/>
    <property type="project" value="UniProtKB-KW"/>
</dbReference>
<dbReference type="FunFam" id="1.10.3810.10:FF:000003">
    <property type="entry name" value="Penicillin-binding protein 1a"/>
    <property type="match status" value="1"/>
</dbReference>
<evidence type="ECO:0000256" key="20">
    <source>
        <dbReference type="ARBA" id="ARBA00023136"/>
    </source>
</evidence>
<evidence type="ECO:0000259" key="31">
    <source>
        <dbReference type="Pfam" id="PF00912"/>
    </source>
</evidence>
<keyword evidence="16" id="KW-0133">Cell shape</keyword>
<evidence type="ECO:0000256" key="1">
    <source>
        <dbReference type="ARBA" id="ARBA00002624"/>
    </source>
</evidence>
<keyword evidence="18" id="KW-0573">Peptidoglycan synthesis</keyword>
<dbReference type="GO" id="GO:0008360">
    <property type="term" value="P:regulation of cell shape"/>
    <property type="evidence" value="ECO:0007669"/>
    <property type="project" value="UniProtKB-KW"/>
</dbReference>
<feature type="transmembrane region" description="Helical" evidence="29">
    <location>
        <begin position="7"/>
        <end position="30"/>
    </location>
</feature>
<feature type="domain" description="Penicillin-binding protein transpeptidase" evidence="30">
    <location>
        <begin position="429"/>
        <end position="604"/>
    </location>
</feature>
<dbReference type="Gene3D" id="1.10.3810.10">
    <property type="entry name" value="Biosynthetic peptidoglycan transglycosylase-like"/>
    <property type="match status" value="1"/>
</dbReference>
<sequence length="848" mass="93046">MKKLLKWIFRLGVLGIVVGAIALGAVYYTIAPTLPDVEALRDVRLQVPLRVYSADGKLINVFGEKRRIPVRIEDVPDNLKYAFIAGEDARFFEHPGVDWQGLTRAVWTLATTGEKSIGGSTITQMLARNYFLTLEKTFTRKTKEIFLALKIEREFTKDEILELFLNKILLGHRAYGVGAAADVYYGKTLDQLTLAQSAMIAALPKAPSRINPITSPERALERRNYVLSRMLELDYISQAEHDAAVAEADNAFYHGATTEVSAPYLAEMVRAEVYGRMGEEAYTGGYRVFTTVRSDMQAAANEAIRAGLEDYDHRHGYRGAEARIDLGTATGPAAWDEALSPYRAVAGLVPGLVTEADAESALVYLADGQTVALALEDMAWAKKFISRDRYGVDPKTVDEVVQPGDIVRVRRQDDGRWQLGQVPDAEAALVSIDPDDGAIRALVGGFDFSRSKFNRITQSVRQPGSSFKPFVYSAALERGFTTASLINDAPIVFEDTELERTWKPQNFSEKFFGPTRLREAMVNSRNLVSIRLLRDIGISYAREYISEFGFDVGALPANLSMALGTADLPPLSMARGYAVFANGGYRVDPYFVDTIEDDDGRVIYRANPPTVCPDCEKAMADALAAAPLAEPADTGHEDADGNAAAIDPTPDYRPLEAAVTGEDELDDDLAPEAWPEVPDNLPIEPAPRAISEQNAYLVRSMMMDVIRRGTGKKAMELGRNDLAGKTGTTNDQRDAWFSGYNSELVTTVWVGFDSHDPLGRAEVGGRAALPIWIDFMRVALEGVPDTPAPLPPGLVQAKINPDTGLLAALESPGGIMEVFEAGHLPDMEDHQQGVRQDAAQEEDPYDIY</sequence>
<dbReference type="InterPro" id="IPR001460">
    <property type="entry name" value="PCN-bd_Tpept"/>
</dbReference>
<gene>
    <name evidence="33" type="ORF">F3N42_08050</name>
</gene>
<comment type="caution">
    <text evidence="33">The sequence shown here is derived from an EMBL/GenBank/DDBJ whole genome shotgun (WGS) entry which is preliminary data.</text>
</comment>
<evidence type="ECO:0000256" key="4">
    <source>
        <dbReference type="ARBA" id="ARBA00007090"/>
    </source>
</evidence>
<feature type="domain" description="Glycosyl transferase family 51" evidence="31">
    <location>
        <begin position="56"/>
        <end position="230"/>
    </location>
</feature>
<evidence type="ECO:0000256" key="26">
    <source>
        <dbReference type="ARBA" id="ARBA00049902"/>
    </source>
</evidence>
<evidence type="ECO:0000256" key="12">
    <source>
        <dbReference type="ARBA" id="ARBA00022676"/>
    </source>
</evidence>
<evidence type="ECO:0000256" key="28">
    <source>
        <dbReference type="SAM" id="MobiDB-lite"/>
    </source>
</evidence>
<evidence type="ECO:0000256" key="25">
    <source>
        <dbReference type="ARBA" id="ARBA00044770"/>
    </source>
</evidence>
<comment type="function">
    <text evidence="1">Cell wall formation. Synthesis of cross-linked peptidoglycan from the lipid intermediates. The enzyme has a penicillin-insensitive transglycosylase N-terminal domain (formation of linear glycan strands) and a penicillin-sensitive transpeptidase C-terminal domain (cross-linking of the peptide subunits).</text>
</comment>
<keyword evidence="19 29" id="KW-1133">Transmembrane helix</keyword>